<protein>
    <submittedName>
        <fullName evidence="1">Uncharacterized protein</fullName>
    </submittedName>
</protein>
<proteinExistence type="predicted"/>
<dbReference type="AlphaFoldDB" id="Q823W1"/>
<dbReference type="STRING" id="227941.CCA_00294"/>
<reference evidence="1 2" key="1">
    <citation type="journal article" date="2003" name="Nucleic Acids Res.">
        <title>Genome sequence of Chlamydophila caviae (Chlamydia psittaci GPIC): examining the role of niche-specific genes in the evolution of the Chlamydiaceae.</title>
        <authorList>
            <person name="Read T.D."/>
            <person name="Myers G.S.A."/>
            <person name="Brunham R.C."/>
            <person name="Nelson W.C."/>
            <person name="Paulsen I.T."/>
            <person name="Heidelberg J.F."/>
            <person name="Holtzapple E.K."/>
            <person name="Khouri H.M."/>
            <person name="Federova N.B."/>
            <person name="Carty H.A."/>
            <person name="Umayam L.A."/>
            <person name="Haft D.H."/>
            <person name="Peterson J.D."/>
            <person name="Beanan M.J."/>
            <person name="White O."/>
            <person name="Salzberg S.L."/>
            <person name="Hsia R.-C."/>
            <person name="McClarty G."/>
            <person name="Rank R.G."/>
            <person name="Bavoil P.M."/>
            <person name="Fraser C.M."/>
        </authorList>
    </citation>
    <scope>NUCLEOTIDE SEQUENCE [LARGE SCALE GENOMIC DNA]</scope>
    <source>
        <strain evidence="2">ATCC VR-813 / DSM 19441 / 03DC25 / GPIC</strain>
    </source>
</reference>
<dbReference type="KEGG" id="cca:CCA_00294"/>
<name>Q823W1_CHLCV</name>
<dbReference type="EMBL" id="AE015925">
    <property type="protein sequence ID" value="AAP05043.1"/>
    <property type="molecule type" value="Genomic_DNA"/>
</dbReference>
<evidence type="ECO:0000313" key="1">
    <source>
        <dbReference type="EMBL" id="AAP05043.1"/>
    </source>
</evidence>
<accession>Q823W1</accession>
<dbReference type="HOGENOM" id="CLU_3267588_0_0_0"/>
<keyword evidence="2" id="KW-1185">Reference proteome</keyword>
<dbReference type="Proteomes" id="UP000002193">
    <property type="component" value="Chromosome"/>
</dbReference>
<evidence type="ECO:0000313" key="2">
    <source>
        <dbReference type="Proteomes" id="UP000002193"/>
    </source>
</evidence>
<gene>
    <name evidence="1" type="ordered locus">CCA_00294</name>
</gene>
<organism evidence="1 2">
    <name type="scientific">Chlamydia caviae (strain ATCC VR-813 / DSM 19441 / 03DC25 / GPIC)</name>
    <name type="common">Chlamydophila caviae</name>
    <dbReference type="NCBI Taxonomy" id="227941"/>
    <lineage>
        <taxon>Bacteria</taxon>
        <taxon>Pseudomonadati</taxon>
        <taxon>Chlamydiota</taxon>
        <taxon>Chlamydiia</taxon>
        <taxon>Chlamydiales</taxon>
        <taxon>Chlamydiaceae</taxon>
        <taxon>Chlamydia/Chlamydophila group</taxon>
        <taxon>Chlamydia</taxon>
    </lineage>
</organism>
<sequence>MNLFCHRDPFYKVTEIKNSGFSKDFPTSTWEKNFSLCSGLA</sequence>